<name>F6BH50_THEXL</name>
<dbReference type="AlphaFoldDB" id="F6BH50"/>
<dbReference type="InterPro" id="IPR001107">
    <property type="entry name" value="Band_7"/>
</dbReference>
<evidence type="ECO:0000313" key="7">
    <source>
        <dbReference type="Proteomes" id="UP000007239"/>
    </source>
</evidence>
<feature type="domain" description="Band 7" evidence="5">
    <location>
        <begin position="82"/>
        <end position="240"/>
    </location>
</feature>
<sequence>MDASAISILSTVFIGVFAIECIWWIVWMAIAASRKIMANFYFMLVTFIIWCGLDVYAVINMNVNFAVIGIVLVIIPFIILPGMVKIITEYQRGVLFRFGKLSGLLGPGFNVIFPFGIDRVIKVDLRTFTIDVAKQEVITKDNVPVNVDAVVYFNVFDPILAITKVANYTQSTTLLGQTILRSILGQHELDEMLAKRAELNEKLRELLDEATDPWGIKVTAVEIKSIELPDTMKRAMAKQAEAERERRAKVIFADGEFQASQKLKEAAAVISTEPAALQLRYLQTLPEIAAEKNSTILFPIPIELFNVFTKLVEDKKEKQ</sequence>
<feature type="transmembrane region" description="Helical" evidence="4">
    <location>
        <begin position="6"/>
        <end position="26"/>
    </location>
</feature>
<dbReference type="GO" id="GO:0005886">
    <property type="term" value="C:plasma membrane"/>
    <property type="evidence" value="ECO:0007669"/>
    <property type="project" value="InterPro"/>
</dbReference>
<evidence type="ECO:0000259" key="5">
    <source>
        <dbReference type="SMART" id="SM00244"/>
    </source>
</evidence>
<keyword evidence="7" id="KW-1185">Reference proteome</keyword>
<gene>
    <name evidence="6" type="ordered locus">Thexy_0442</name>
</gene>
<dbReference type="KEGG" id="txy:Thexy_0442"/>
<accession>F6BH50</accession>
<reference evidence="6" key="1">
    <citation type="submission" date="2011-05" db="EMBL/GenBank/DDBJ databases">
        <title>Complete sequence of Thermoanaerobacterium xylanolyticum LX-11.</title>
        <authorList>
            <consortium name="US DOE Joint Genome Institute"/>
            <person name="Lucas S."/>
            <person name="Han J."/>
            <person name="Lapidus A."/>
            <person name="Cheng J.-F."/>
            <person name="Goodwin L."/>
            <person name="Pitluck S."/>
            <person name="Peters L."/>
            <person name="Mikhailova N."/>
            <person name="Lu M."/>
            <person name="Han C."/>
            <person name="Tapia R."/>
            <person name="Land M."/>
            <person name="Hauser L."/>
            <person name="Kyrpides N."/>
            <person name="Ivanova N."/>
            <person name="Pagani I."/>
            <person name="Hemme C."/>
            <person name="Woyke T."/>
        </authorList>
    </citation>
    <scope>NUCLEOTIDE SEQUENCE</scope>
    <source>
        <strain evidence="6">LX-11</strain>
    </source>
</reference>
<evidence type="ECO:0000256" key="4">
    <source>
        <dbReference type="SAM" id="Phobius"/>
    </source>
</evidence>
<dbReference type="FunFam" id="3.30.479.30:FF:000004">
    <property type="entry name" value="Putative membrane protease family, stomatin"/>
    <property type="match status" value="1"/>
</dbReference>
<comment type="subcellular location">
    <subcellularLocation>
        <location evidence="1">Membrane</location>
    </subcellularLocation>
</comment>
<dbReference type="PANTHER" id="PTHR10264">
    <property type="entry name" value="BAND 7 PROTEIN-RELATED"/>
    <property type="match status" value="1"/>
</dbReference>
<keyword evidence="4" id="KW-0812">Transmembrane</keyword>
<feature type="transmembrane region" description="Helical" evidence="4">
    <location>
        <begin position="38"/>
        <end position="59"/>
    </location>
</feature>
<dbReference type="InterPro" id="IPR043202">
    <property type="entry name" value="Band-7_stomatin-like"/>
</dbReference>
<dbReference type="eggNOG" id="COG0330">
    <property type="taxonomic scope" value="Bacteria"/>
</dbReference>
<dbReference type="Gene3D" id="6.10.250.2090">
    <property type="match status" value="1"/>
</dbReference>
<dbReference type="Proteomes" id="UP000007239">
    <property type="component" value="Chromosome"/>
</dbReference>
<proteinExistence type="inferred from homology"/>
<dbReference type="EMBL" id="CP002739">
    <property type="protein sequence ID" value="AEF16494.1"/>
    <property type="molecule type" value="Genomic_DNA"/>
</dbReference>
<protein>
    <submittedName>
        <fullName evidence="6">Band 7 protein</fullName>
    </submittedName>
</protein>
<dbReference type="InterPro" id="IPR018080">
    <property type="entry name" value="Band_7/stomatin-like_CS"/>
</dbReference>
<dbReference type="InterPro" id="IPR036013">
    <property type="entry name" value="Band_7/SPFH_dom_sf"/>
</dbReference>
<dbReference type="PRINTS" id="PR00721">
    <property type="entry name" value="STOMATIN"/>
</dbReference>
<dbReference type="PANTHER" id="PTHR10264:SF19">
    <property type="entry name" value="AT06885P-RELATED"/>
    <property type="match status" value="1"/>
</dbReference>
<dbReference type="SUPFAM" id="SSF117892">
    <property type="entry name" value="Band 7/SPFH domain"/>
    <property type="match status" value="1"/>
</dbReference>
<dbReference type="RefSeq" id="WP_013787245.1">
    <property type="nucleotide sequence ID" value="NC_015555.1"/>
</dbReference>
<keyword evidence="3 4" id="KW-0472">Membrane</keyword>
<evidence type="ECO:0000256" key="1">
    <source>
        <dbReference type="ARBA" id="ARBA00004370"/>
    </source>
</evidence>
<evidence type="ECO:0000256" key="2">
    <source>
        <dbReference type="ARBA" id="ARBA00008164"/>
    </source>
</evidence>
<comment type="similarity">
    <text evidence="2">Belongs to the band 7/mec-2 family.</text>
</comment>
<dbReference type="HOGENOM" id="CLU_024949_3_3_9"/>
<evidence type="ECO:0000313" key="6">
    <source>
        <dbReference type="EMBL" id="AEF16494.1"/>
    </source>
</evidence>
<keyword evidence="4" id="KW-1133">Transmembrane helix</keyword>
<dbReference type="SMART" id="SM00244">
    <property type="entry name" value="PHB"/>
    <property type="match status" value="1"/>
</dbReference>
<dbReference type="CDD" id="cd08826">
    <property type="entry name" value="SPFH_eoslipins_u1"/>
    <property type="match status" value="1"/>
</dbReference>
<dbReference type="Pfam" id="PF01145">
    <property type="entry name" value="Band_7"/>
    <property type="match status" value="1"/>
</dbReference>
<organism evidence="6 7">
    <name type="scientific">Thermoanaerobacterium xylanolyticum (strain ATCC 49914 / DSM 7097 / LX-11)</name>
    <dbReference type="NCBI Taxonomy" id="858215"/>
    <lineage>
        <taxon>Bacteria</taxon>
        <taxon>Bacillati</taxon>
        <taxon>Bacillota</taxon>
        <taxon>Clostridia</taxon>
        <taxon>Thermoanaerobacterales</taxon>
        <taxon>Thermoanaerobacteraceae</taxon>
        <taxon>Thermoanaerobacterium</taxon>
    </lineage>
</organism>
<evidence type="ECO:0000256" key="3">
    <source>
        <dbReference type="ARBA" id="ARBA00023136"/>
    </source>
</evidence>
<dbReference type="PROSITE" id="PS01270">
    <property type="entry name" value="BAND_7"/>
    <property type="match status" value="1"/>
</dbReference>
<dbReference type="STRING" id="858215.Thexy_0442"/>
<feature type="transmembrane region" description="Helical" evidence="4">
    <location>
        <begin position="65"/>
        <end position="87"/>
    </location>
</feature>
<dbReference type="GO" id="GO:0098552">
    <property type="term" value="C:side of membrane"/>
    <property type="evidence" value="ECO:0007669"/>
    <property type="project" value="UniProtKB-ARBA"/>
</dbReference>
<dbReference type="Gene3D" id="3.30.479.30">
    <property type="entry name" value="Band 7 domain"/>
    <property type="match status" value="1"/>
</dbReference>
<dbReference type="InterPro" id="IPR001972">
    <property type="entry name" value="Stomatin_HflK_fam"/>
</dbReference>